<dbReference type="InterPro" id="IPR000731">
    <property type="entry name" value="SSD"/>
</dbReference>
<evidence type="ECO:0000256" key="4">
    <source>
        <dbReference type="ARBA" id="ARBA00022692"/>
    </source>
</evidence>
<dbReference type="PANTHER" id="PTHR33406">
    <property type="entry name" value="MEMBRANE PROTEIN MJ1562-RELATED"/>
    <property type="match status" value="1"/>
</dbReference>
<feature type="transmembrane region" description="Helical" evidence="7">
    <location>
        <begin position="641"/>
        <end position="661"/>
    </location>
</feature>
<evidence type="ECO:0000256" key="7">
    <source>
        <dbReference type="SAM" id="Phobius"/>
    </source>
</evidence>
<accession>A0AAW7X554</accession>
<keyword evidence="4 7" id="KW-0812">Transmembrane</keyword>
<dbReference type="PROSITE" id="PS50156">
    <property type="entry name" value="SSD"/>
    <property type="match status" value="1"/>
</dbReference>
<dbReference type="RefSeq" id="WP_303491763.1">
    <property type="nucleotide sequence ID" value="NZ_JAUOPB010000003.1"/>
</dbReference>
<evidence type="ECO:0000313" key="10">
    <source>
        <dbReference type="Proteomes" id="UP001169760"/>
    </source>
</evidence>
<sequence>MSQNTEGPVSNEGNGPLTAYANFVIRQRWWLIVLTVVAALGVISGARYIGFDNDYRVFFSDQNPHLQAFDQQQKTYTKNDNILFVITPKHGDVFAPDVLSAVEEATRQAWLLPYALRVDSVTNFQYSQATEDDLVVADLVSNPASLSASELSEIKRVALSEPFIVNQLLSENADVTAVNITFQMPQASLDEVPAAVEAVRALKTEIESAYPVTVHLSGVVMLSNAFFESSMQDMASLIPLMYLVIIITMMLLLRSFGATFATVLVILFSMLTAMGAAGWAGLKLTPPSSAATTIIMTLAVADSIHFLVTMFAGMRKGMSRHDAIRYSMRLNFGPIFLTSLTTAVGFLSMNFSDTPPFHDLGNITAFGVVMAFIFSISFLPALMAVLPVKAQMSESRVGKWMDACGDFVIRRRRVVFVVSALIAIGLVAAVPLNQFDDDFVGYFDESVQFRTDTDYVNENLTGIYQIQYSLPAGEDYGVSNPAFLRDTQNFVEWFRSQPEVVHVNSFTDTFKRINKNMHGDNDAFYRLPEDKELAAQYLLLYELSLPEGLDLNNQMDIGKSSTQVIVTLKDMPSSKLAAVSARGEAWLKQNTAMESYGVGPAVMFAHISETNMRSMLLGTFIAILVISLLITLALRNVRLGVLSLIPNLLPLGAAFGAWGLLVGEVNVAVTMVTGMALGIVVDDSVHFLSKYLRARREQGLDREGAVRYAFSSVGVAIIVTSIILVAGFLILAQSSFGMNADMGLLTAITIVVALFADFLLLPILLIKLDAKEYKLPESKQVTLPNTSTDTANAKQENSYA</sequence>
<feature type="transmembrane region" description="Helical" evidence="7">
    <location>
        <begin position="233"/>
        <end position="253"/>
    </location>
</feature>
<feature type="transmembrane region" description="Helical" evidence="7">
    <location>
        <begin position="363"/>
        <end position="386"/>
    </location>
</feature>
<evidence type="ECO:0000256" key="3">
    <source>
        <dbReference type="ARBA" id="ARBA00022475"/>
    </source>
</evidence>
<evidence type="ECO:0000259" key="8">
    <source>
        <dbReference type="PROSITE" id="PS50156"/>
    </source>
</evidence>
<dbReference type="Gene3D" id="1.20.1640.10">
    <property type="entry name" value="Multidrug efflux transporter AcrB transmembrane domain"/>
    <property type="match status" value="2"/>
</dbReference>
<keyword evidence="5 7" id="KW-1133">Transmembrane helix</keyword>
<name>A0AAW7X554_9GAMM</name>
<evidence type="ECO:0000256" key="1">
    <source>
        <dbReference type="ARBA" id="ARBA00004651"/>
    </source>
</evidence>
<evidence type="ECO:0000256" key="5">
    <source>
        <dbReference type="ARBA" id="ARBA00022989"/>
    </source>
</evidence>
<protein>
    <submittedName>
        <fullName evidence="9">MMPL family transporter</fullName>
    </submittedName>
</protein>
<dbReference type="Pfam" id="PF03176">
    <property type="entry name" value="MMPL"/>
    <property type="match status" value="2"/>
</dbReference>
<feature type="transmembrane region" description="Helical" evidence="7">
    <location>
        <begin position="708"/>
        <end position="732"/>
    </location>
</feature>
<feature type="transmembrane region" description="Helical" evidence="7">
    <location>
        <begin position="332"/>
        <end position="351"/>
    </location>
</feature>
<keyword evidence="6 7" id="KW-0472">Membrane</keyword>
<keyword evidence="3" id="KW-1003">Cell membrane</keyword>
<evidence type="ECO:0000313" key="9">
    <source>
        <dbReference type="EMBL" id="MDO6422002.1"/>
    </source>
</evidence>
<feature type="transmembrane region" description="Helical" evidence="7">
    <location>
        <begin position="667"/>
        <end position="688"/>
    </location>
</feature>
<organism evidence="9 10">
    <name type="scientific">Saccharophagus degradans</name>
    <dbReference type="NCBI Taxonomy" id="86304"/>
    <lineage>
        <taxon>Bacteria</taxon>
        <taxon>Pseudomonadati</taxon>
        <taxon>Pseudomonadota</taxon>
        <taxon>Gammaproteobacteria</taxon>
        <taxon>Cellvibrionales</taxon>
        <taxon>Cellvibrionaceae</taxon>
        <taxon>Saccharophagus</taxon>
    </lineage>
</organism>
<dbReference type="InterPro" id="IPR004869">
    <property type="entry name" value="MMPL_dom"/>
</dbReference>
<feature type="transmembrane region" description="Helical" evidence="7">
    <location>
        <begin position="615"/>
        <end position="634"/>
    </location>
</feature>
<dbReference type="EMBL" id="JAUOPB010000003">
    <property type="protein sequence ID" value="MDO6422002.1"/>
    <property type="molecule type" value="Genomic_DNA"/>
</dbReference>
<dbReference type="PANTHER" id="PTHR33406:SF6">
    <property type="entry name" value="MEMBRANE PROTEIN YDGH-RELATED"/>
    <property type="match status" value="1"/>
</dbReference>
<dbReference type="Proteomes" id="UP001169760">
    <property type="component" value="Unassembled WGS sequence"/>
</dbReference>
<feature type="transmembrane region" description="Helical" evidence="7">
    <location>
        <begin position="744"/>
        <end position="766"/>
    </location>
</feature>
<dbReference type="SUPFAM" id="SSF82866">
    <property type="entry name" value="Multidrug efflux transporter AcrB transmembrane domain"/>
    <property type="match status" value="2"/>
</dbReference>
<reference evidence="9" key="1">
    <citation type="submission" date="2023-07" db="EMBL/GenBank/DDBJ databases">
        <title>Genome content predicts the carbon catabolic preferences of heterotrophic bacteria.</title>
        <authorList>
            <person name="Gralka M."/>
        </authorList>
    </citation>
    <scope>NUCLEOTIDE SEQUENCE</scope>
    <source>
        <strain evidence="9">I3M17_2</strain>
    </source>
</reference>
<feature type="transmembrane region" description="Helical" evidence="7">
    <location>
        <begin position="294"/>
        <end position="312"/>
    </location>
</feature>
<evidence type="ECO:0000256" key="6">
    <source>
        <dbReference type="ARBA" id="ARBA00023136"/>
    </source>
</evidence>
<evidence type="ECO:0000256" key="2">
    <source>
        <dbReference type="ARBA" id="ARBA00010157"/>
    </source>
</evidence>
<gene>
    <name evidence="9" type="ORF">Q4521_05920</name>
</gene>
<feature type="domain" description="SSD" evidence="8">
    <location>
        <begin position="260"/>
        <end position="385"/>
    </location>
</feature>
<comment type="similarity">
    <text evidence="2">Belongs to the resistance-nodulation-cell division (RND) (TC 2.A.6) family. MmpL subfamily.</text>
</comment>
<dbReference type="GO" id="GO:0005886">
    <property type="term" value="C:plasma membrane"/>
    <property type="evidence" value="ECO:0007669"/>
    <property type="project" value="UniProtKB-SubCell"/>
</dbReference>
<feature type="transmembrane region" description="Helical" evidence="7">
    <location>
        <begin position="414"/>
        <end position="432"/>
    </location>
</feature>
<feature type="transmembrane region" description="Helical" evidence="7">
    <location>
        <begin position="260"/>
        <end position="282"/>
    </location>
</feature>
<comment type="subcellular location">
    <subcellularLocation>
        <location evidence="1">Cell membrane</location>
        <topology evidence="1">Multi-pass membrane protein</topology>
    </subcellularLocation>
</comment>
<comment type="caution">
    <text evidence="9">The sequence shown here is derived from an EMBL/GenBank/DDBJ whole genome shotgun (WGS) entry which is preliminary data.</text>
</comment>
<proteinExistence type="inferred from homology"/>
<feature type="transmembrane region" description="Helical" evidence="7">
    <location>
        <begin position="29"/>
        <end position="49"/>
    </location>
</feature>
<dbReference type="InterPro" id="IPR050545">
    <property type="entry name" value="Mycobact_MmpL"/>
</dbReference>
<dbReference type="AlphaFoldDB" id="A0AAW7X554"/>